<dbReference type="EMBL" id="BSOP01000013">
    <property type="protein sequence ID" value="GLR50466.1"/>
    <property type="molecule type" value="Genomic_DNA"/>
</dbReference>
<name>A0ABQ5ZEJ6_9HYPH</name>
<dbReference type="SUPFAM" id="SSF46955">
    <property type="entry name" value="Putative DNA-binding domain"/>
    <property type="match status" value="1"/>
</dbReference>
<dbReference type="InterPro" id="IPR009061">
    <property type="entry name" value="DNA-bd_dom_put_sf"/>
</dbReference>
<keyword evidence="2" id="KW-1185">Reference proteome</keyword>
<organism evidence="1 2">
    <name type="scientific">Shinella yambaruensis</name>
    <dbReference type="NCBI Taxonomy" id="415996"/>
    <lineage>
        <taxon>Bacteria</taxon>
        <taxon>Pseudomonadati</taxon>
        <taxon>Pseudomonadota</taxon>
        <taxon>Alphaproteobacteria</taxon>
        <taxon>Hyphomicrobiales</taxon>
        <taxon>Rhizobiaceae</taxon>
        <taxon>Shinella</taxon>
    </lineage>
</organism>
<comment type="caution">
    <text evidence="1">The sequence shown here is derived from an EMBL/GenBank/DDBJ whole genome shotgun (WGS) entry which is preliminary data.</text>
</comment>
<evidence type="ECO:0000313" key="1">
    <source>
        <dbReference type="EMBL" id="GLR50466.1"/>
    </source>
</evidence>
<protein>
    <recommendedName>
        <fullName evidence="3">DNA-binding protein</fullName>
    </recommendedName>
</protein>
<proteinExistence type="predicted"/>
<gene>
    <name evidence="1" type="ORF">GCM10007923_16720</name>
</gene>
<sequence length="93" mass="10745">MQSIIHYRARKGVIFSLDQQPQQQMERFLTTGQVATLACVSESYLEKGRIYGYGPPFIQLRPGSKSGAIRYRLSAVMRWLEERQCNPEEVRHG</sequence>
<reference evidence="2" key="1">
    <citation type="journal article" date="2019" name="Int. J. Syst. Evol. Microbiol.">
        <title>The Global Catalogue of Microorganisms (GCM) 10K type strain sequencing project: providing services to taxonomists for standard genome sequencing and annotation.</title>
        <authorList>
            <consortium name="The Broad Institute Genomics Platform"/>
            <consortium name="The Broad Institute Genome Sequencing Center for Infectious Disease"/>
            <person name="Wu L."/>
            <person name="Ma J."/>
        </authorList>
    </citation>
    <scope>NUCLEOTIDE SEQUENCE [LARGE SCALE GENOMIC DNA]</scope>
    <source>
        <strain evidence="2">NBRC 102122</strain>
    </source>
</reference>
<dbReference type="RefSeq" id="WP_244767319.1">
    <property type="nucleotide sequence ID" value="NZ_BSOP01000013.1"/>
</dbReference>
<accession>A0ABQ5ZEJ6</accession>
<evidence type="ECO:0008006" key="3">
    <source>
        <dbReference type="Google" id="ProtNLM"/>
    </source>
</evidence>
<evidence type="ECO:0000313" key="2">
    <source>
        <dbReference type="Proteomes" id="UP001156702"/>
    </source>
</evidence>
<dbReference type="Proteomes" id="UP001156702">
    <property type="component" value="Unassembled WGS sequence"/>
</dbReference>